<evidence type="ECO:0000256" key="2">
    <source>
        <dbReference type="ARBA" id="ARBA00022695"/>
    </source>
</evidence>
<dbReference type="EMBL" id="PFEA01000018">
    <property type="protein sequence ID" value="PJE59953.1"/>
    <property type="molecule type" value="Genomic_DNA"/>
</dbReference>
<keyword evidence="2" id="KW-0548">Nucleotidyltransferase</keyword>
<proteinExistence type="predicted"/>
<dbReference type="AlphaFoldDB" id="A0A2M8KJ70"/>
<evidence type="ECO:0000313" key="5">
    <source>
        <dbReference type="Proteomes" id="UP000231086"/>
    </source>
</evidence>
<comment type="caution">
    <text evidence="4">The sequence shown here is derived from an EMBL/GenBank/DDBJ whole genome shotgun (WGS) entry which is preliminary data.</text>
</comment>
<dbReference type="InterPro" id="IPR050065">
    <property type="entry name" value="GlmU-like"/>
</dbReference>
<dbReference type="CDD" id="cd04181">
    <property type="entry name" value="NTP_transferase"/>
    <property type="match status" value="1"/>
</dbReference>
<sequence>MQAVILAAGRGERMRPLTDKTPKPMLRLADKPILDYAFQNLPAEINEVILVVGYKQEQIRDYFGQRFLGRRIKYIDCPEILGTGGALHRAKDILQERFLVLMGDDLYFRPDLEKCLQHPWSFLAKEFLGDQHRRVGKIEITPGGFFKNITGPKTVKKKEKRLVGCGAYVLNFSFFGYPLVKLTKSSEFGLPQTLARAAADLPIKIVLAKKWFPTCQPADLPEAEKFILEYK</sequence>
<dbReference type="Pfam" id="PF00483">
    <property type="entry name" value="NTP_transferase"/>
    <property type="match status" value="1"/>
</dbReference>
<gene>
    <name evidence="4" type="ORF">COU85_00930</name>
</gene>
<evidence type="ECO:0000259" key="3">
    <source>
        <dbReference type="Pfam" id="PF00483"/>
    </source>
</evidence>
<feature type="domain" description="Nucleotidyl transferase" evidence="3">
    <location>
        <begin position="3"/>
        <end position="118"/>
    </location>
</feature>
<reference evidence="5" key="1">
    <citation type="submission" date="2017-09" db="EMBL/GenBank/DDBJ databases">
        <title>Depth-based differentiation of microbial function through sediment-hosted aquifers and enrichment of novel symbionts in the deep terrestrial subsurface.</title>
        <authorList>
            <person name="Probst A.J."/>
            <person name="Ladd B."/>
            <person name="Jarett J.K."/>
            <person name="Geller-Mcgrath D.E."/>
            <person name="Sieber C.M.K."/>
            <person name="Emerson J.B."/>
            <person name="Anantharaman K."/>
            <person name="Thomas B.C."/>
            <person name="Malmstrom R."/>
            <person name="Stieglmeier M."/>
            <person name="Klingl A."/>
            <person name="Woyke T."/>
            <person name="Ryan C.M."/>
            <person name="Banfield J.F."/>
        </authorList>
    </citation>
    <scope>NUCLEOTIDE SEQUENCE [LARGE SCALE GENOMIC DNA]</scope>
</reference>
<dbReference type="PANTHER" id="PTHR43584">
    <property type="entry name" value="NUCLEOTIDYL TRANSFERASE"/>
    <property type="match status" value="1"/>
</dbReference>
<keyword evidence="1" id="KW-0808">Transferase</keyword>
<accession>A0A2M8KJ70</accession>
<dbReference type="Proteomes" id="UP000231086">
    <property type="component" value="Unassembled WGS sequence"/>
</dbReference>
<protein>
    <recommendedName>
        <fullName evidence="3">Nucleotidyl transferase domain-containing protein</fullName>
    </recommendedName>
</protein>
<organism evidence="4 5">
    <name type="scientific">Candidatus Portnoybacteria bacterium CG10_big_fil_rev_8_21_14_0_10_44_7</name>
    <dbReference type="NCBI Taxonomy" id="1974816"/>
    <lineage>
        <taxon>Bacteria</taxon>
        <taxon>Candidatus Portnoyibacteriota</taxon>
    </lineage>
</organism>
<evidence type="ECO:0000313" key="4">
    <source>
        <dbReference type="EMBL" id="PJE59953.1"/>
    </source>
</evidence>
<evidence type="ECO:0000256" key="1">
    <source>
        <dbReference type="ARBA" id="ARBA00022679"/>
    </source>
</evidence>
<dbReference type="Gene3D" id="3.90.550.10">
    <property type="entry name" value="Spore Coat Polysaccharide Biosynthesis Protein SpsA, Chain A"/>
    <property type="match status" value="1"/>
</dbReference>
<dbReference type="InterPro" id="IPR005835">
    <property type="entry name" value="NTP_transferase_dom"/>
</dbReference>
<dbReference type="SUPFAM" id="SSF53448">
    <property type="entry name" value="Nucleotide-diphospho-sugar transferases"/>
    <property type="match status" value="1"/>
</dbReference>
<name>A0A2M8KJ70_9BACT</name>
<dbReference type="GO" id="GO:0016779">
    <property type="term" value="F:nucleotidyltransferase activity"/>
    <property type="evidence" value="ECO:0007669"/>
    <property type="project" value="UniProtKB-KW"/>
</dbReference>
<dbReference type="PANTHER" id="PTHR43584:SF8">
    <property type="entry name" value="N-ACETYLMURAMATE ALPHA-1-PHOSPHATE URIDYLYLTRANSFERASE"/>
    <property type="match status" value="1"/>
</dbReference>
<dbReference type="InterPro" id="IPR029044">
    <property type="entry name" value="Nucleotide-diphossugar_trans"/>
</dbReference>